<evidence type="ECO:0000313" key="2">
    <source>
        <dbReference type="Proteomes" id="UP000886523"/>
    </source>
</evidence>
<accession>A0A9P6ACB0</accession>
<organism evidence="1 2">
    <name type="scientific">Hydnum rufescens UP504</name>
    <dbReference type="NCBI Taxonomy" id="1448309"/>
    <lineage>
        <taxon>Eukaryota</taxon>
        <taxon>Fungi</taxon>
        <taxon>Dikarya</taxon>
        <taxon>Basidiomycota</taxon>
        <taxon>Agaricomycotina</taxon>
        <taxon>Agaricomycetes</taxon>
        <taxon>Cantharellales</taxon>
        <taxon>Hydnaceae</taxon>
        <taxon>Hydnum</taxon>
    </lineage>
</organism>
<keyword evidence="2" id="KW-1185">Reference proteome</keyword>
<comment type="caution">
    <text evidence="1">The sequence shown here is derived from an EMBL/GenBank/DDBJ whole genome shotgun (WGS) entry which is preliminary data.</text>
</comment>
<dbReference type="EMBL" id="MU129485">
    <property type="protein sequence ID" value="KAF9502997.1"/>
    <property type="molecule type" value="Genomic_DNA"/>
</dbReference>
<dbReference type="Proteomes" id="UP000886523">
    <property type="component" value="Unassembled WGS sequence"/>
</dbReference>
<dbReference type="AlphaFoldDB" id="A0A9P6ACB0"/>
<protein>
    <submittedName>
        <fullName evidence="1">Uncharacterized protein</fullName>
    </submittedName>
</protein>
<sequence>MTPSPPVSQAFFPGRGRPHAATVVSNLRYLVLEAFRGGDLRLLSLFCNWKKLVLDLTPGWSRWLRASMRVTSSRVPNRAHIFAKSCCSSMICSSLRHSFLPEEGG</sequence>
<proteinExistence type="predicted"/>
<name>A0A9P6ACB0_9AGAM</name>
<evidence type="ECO:0000313" key="1">
    <source>
        <dbReference type="EMBL" id="KAF9502997.1"/>
    </source>
</evidence>
<reference evidence="1" key="1">
    <citation type="journal article" date="2020" name="Nat. Commun.">
        <title>Large-scale genome sequencing of mycorrhizal fungi provides insights into the early evolution of symbiotic traits.</title>
        <authorList>
            <person name="Miyauchi S."/>
            <person name="Kiss E."/>
            <person name="Kuo A."/>
            <person name="Drula E."/>
            <person name="Kohler A."/>
            <person name="Sanchez-Garcia M."/>
            <person name="Morin E."/>
            <person name="Andreopoulos B."/>
            <person name="Barry K.W."/>
            <person name="Bonito G."/>
            <person name="Buee M."/>
            <person name="Carver A."/>
            <person name="Chen C."/>
            <person name="Cichocki N."/>
            <person name="Clum A."/>
            <person name="Culley D."/>
            <person name="Crous P.W."/>
            <person name="Fauchery L."/>
            <person name="Girlanda M."/>
            <person name="Hayes R.D."/>
            <person name="Keri Z."/>
            <person name="LaButti K."/>
            <person name="Lipzen A."/>
            <person name="Lombard V."/>
            <person name="Magnuson J."/>
            <person name="Maillard F."/>
            <person name="Murat C."/>
            <person name="Nolan M."/>
            <person name="Ohm R.A."/>
            <person name="Pangilinan J."/>
            <person name="Pereira M.F."/>
            <person name="Perotto S."/>
            <person name="Peter M."/>
            <person name="Pfister S."/>
            <person name="Riley R."/>
            <person name="Sitrit Y."/>
            <person name="Stielow J.B."/>
            <person name="Szollosi G."/>
            <person name="Zifcakova L."/>
            <person name="Stursova M."/>
            <person name="Spatafora J.W."/>
            <person name="Tedersoo L."/>
            <person name="Vaario L.M."/>
            <person name="Yamada A."/>
            <person name="Yan M."/>
            <person name="Wang P."/>
            <person name="Xu J."/>
            <person name="Bruns T."/>
            <person name="Baldrian P."/>
            <person name="Vilgalys R."/>
            <person name="Dunand C."/>
            <person name="Henrissat B."/>
            <person name="Grigoriev I.V."/>
            <person name="Hibbett D."/>
            <person name="Nagy L.G."/>
            <person name="Martin F.M."/>
        </authorList>
    </citation>
    <scope>NUCLEOTIDE SEQUENCE</scope>
    <source>
        <strain evidence="1">UP504</strain>
    </source>
</reference>
<gene>
    <name evidence="1" type="ORF">BS47DRAFT_905286</name>
</gene>